<dbReference type="FunFam" id="3.40.1260.10:FF:000001">
    <property type="entry name" value="Sulfurtransferase TusD"/>
    <property type="match status" value="1"/>
</dbReference>
<organism evidence="7 8">
    <name type="scientific">Vibrio paucivorans</name>
    <dbReference type="NCBI Taxonomy" id="2829489"/>
    <lineage>
        <taxon>Bacteria</taxon>
        <taxon>Pseudomonadati</taxon>
        <taxon>Pseudomonadota</taxon>
        <taxon>Gammaproteobacteria</taxon>
        <taxon>Vibrionales</taxon>
        <taxon>Vibrionaceae</taxon>
        <taxon>Vibrio</taxon>
    </lineage>
</organism>
<evidence type="ECO:0000256" key="2">
    <source>
        <dbReference type="ARBA" id="ARBA00004496"/>
    </source>
</evidence>
<evidence type="ECO:0000313" key="7">
    <source>
        <dbReference type="EMBL" id="MCW8335085.1"/>
    </source>
</evidence>
<dbReference type="Pfam" id="PF02635">
    <property type="entry name" value="DsrE"/>
    <property type="match status" value="1"/>
</dbReference>
<keyword evidence="5" id="KW-0963">Cytoplasm</keyword>
<dbReference type="Gene3D" id="3.40.1260.10">
    <property type="entry name" value="DsrEFH-like"/>
    <property type="match status" value="1"/>
</dbReference>
<dbReference type="InterPro" id="IPR027396">
    <property type="entry name" value="DsrEFH-like"/>
</dbReference>
<evidence type="ECO:0000313" key="8">
    <source>
        <dbReference type="Proteomes" id="UP001155586"/>
    </source>
</evidence>
<evidence type="ECO:0000256" key="1">
    <source>
        <dbReference type="ARBA" id="ARBA00002850"/>
    </source>
</evidence>
<dbReference type="SUPFAM" id="SSF75169">
    <property type="entry name" value="DsrEFH-like"/>
    <property type="match status" value="1"/>
</dbReference>
<comment type="caution">
    <text evidence="7">The sequence shown here is derived from an EMBL/GenBank/DDBJ whole genome shotgun (WGS) entry which is preliminary data.</text>
</comment>
<dbReference type="NCBIfam" id="NF001237">
    <property type="entry name" value="PRK00207.1"/>
    <property type="match status" value="1"/>
</dbReference>
<comment type="similarity">
    <text evidence="3">Belongs to the DsrE/TusD family.</text>
</comment>
<dbReference type="InterPro" id="IPR017463">
    <property type="entry name" value="Sulphur_relay_TusD/DsrE"/>
</dbReference>
<dbReference type="InterPro" id="IPR003787">
    <property type="entry name" value="Sulphur_relay_DsrE/F-like"/>
</dbReference>
<dbReference type="PANTHER" id="PTHR34874">
    <property type="entry name" value="PROTEIN YCHN"/>
    <property type="match status" value="1"/>
</dbReference>
<dbReference type="AlphaFoldDB" id="A0A9X3CG55"/>
<evidence type="ECO:0000256" key="4">
    <source>
        <dbReference type="ARBA" id="ARBA00020425"/>
    </source>
</evidence>
<dbReference type="GO" id="GO:0016783">
    <property type="term" value="F:sulfurtransferase activity"/>
    <property type="evidence" value="ECO:0007669"/>
    <property type="project" value="InterPro"/>
</dbReference>
<evidence type="ECO:0000256" key="5">
    <source>
        <dbReference type="ARBA" id="ARBA00022490"/>
    </source>
</evidence>
<dbReference type="GO" id="GO:1990228">
    <property type="term" value="C:sulfurtransferase complex"/>
    <property type="evidence" value="ECO:0007669"/>
    <property type="project" value="TreeGrafter"/>
</dbReference>
<dbReference type="GO" id="GO:0097163">
    <property type="term" value="F:sulfur carrier activity"/>
    <property type="evidence" value="ECO:0007669"/>
    <property type="project" value="TreeGrafter"/>
</dbReference>
<dbReference type="NCBIfam" id="TIGR03012">
    <property type="entry name" value="sulf_tusD_dsrE"/>
    <property type="match status" value="1"/>
</dbReference>
<proteinExistence type="inferred from homology"/>
<sequence>MSQLTYSLVVNGPVYGSQSARSAYQFAQAVIEKGHVIKSVFFYQDGVTNGTALSVPANDEFNLTKAWQSMAQQHDIRLETCVAAALRRGILSEDEANQHGLAQHNLAAGFEQAGLGSLAEAMLTQDRVVQF</sequence>
<dbReference type="GO" id="GO:0002143">
    <property type="term" value="P:tRNA wobble position uridine thiolation"/>
    <property type="evidence" value="ECO:0007669"/>
    <property type="project" value="TreeGrafter"/>
</dbReference>
<comment type="function">
    <text evidence="1">Could be part of a sulfur-relay system.</text>
</comment>
<name>A0A9X3CG55_9VIBR</name>
<gene>
    <name evidence="7" type="primary">tusD</name>
    <name evidence="7" type="ORF">MD483_14795</name>
</gene>
<dbReference type="Proteomes" id="UP001155586">
    <property type="component" value="Unassembled WGS sequence"/>
</dbReference>
<evidence type="ECO:0000256" key="3">
    <source>
        <dbReference type="ARBA" id="ARBA00007067"/>
    </source>
</evidence>
<evidence type="ECO:0000256" key="6">
    <source>
        <dbReference type="ARBA" id="ARBA00022679"/>
    </source>
</evidence>
<comment type="subcellular location">
    <subcellularLocation>
        <location evidence="2">Cytoplasm</location>
    </subcellularLocation>
</comment>
<keyword evidence="6 7" id="KW-0808">Transferase</keyword>
<keyword evidence="8" id="KW-1185">Reference proteome</keyword>
<accession>A0A9X3CG55</accession>
<dbReference type="EMBL" id="JAKRRX010000091">
    <property type="protein sequence ID" value="MCW8335085.1"/>
    <property type="molecule type" value="Genomic_DNA"/>
</dbReference>
<reference evidence="7" key="1">
    <citation type="submission" date="2022-02" db="EMBL/GenBank/DDBJ databases">
        <title>Vibrio sp. nov., a new bacterium isolated from Bohai sea, China.</title>
        <authorList>
            <person name="Yuan Y."/>
        </authorList>
    </citation>
    <scope>NUCLEOTIDE SEQUENCE</scope>
    <source>
        <strain evidence="7">DBSS07</strain>
    </source>
</reference>
<protein>
    <recommendedName>
        <fullName evidence="4">Sulfurtransferase TusD homolog</fullName>
    </recommendedName>
</protein>
<dbReference type="PANTHER" id="PTHR34874:SF3">
    <property type="entry name" value="SULFURTRANSFERASE TUSD"/>
    <property type="match status" value="1"/>
</dbReference>
<dbReference type="RefSeq" id="WP_265688346.1">
    <property type="nucleotide sequence ID" value="NZ_JAKRRX010000091.1"/>
</dbReference>